<keyword evidence="8 15" id="KW-1133">Transmembrane helix</keyword>
<dbReference type="PANTHER" id="PTHR24305">
    <property type="entry name" value="CYTOCHROME P450"/>
    <property type="match status" value="1"/>
</dbReference>
<name>A0A8H6YKA1_9AGAR</name>
<keyword evidence="10 13" id="KW-0408">Iron</keyword>
<dbReference type="Gene3D" id="1.10.630.10">
    <property type="entry name" value="Cytochrome P450"/>
    <property type="match status" value="1"/>
</dbReference>
<evidence type="ECO:0000256" key="5">
    <source>
        <dbReference type="ARBA" id="ARBA00022617"/>
    </source>
</evidence>
<gene>
    <name evidence="16" type="ORF">MVEN_00752900</name>
</gene>
<evidence type="ECO:0000256" key="14">
    <source>
        <dbReference type="RuleBase" id="RU000461"/>
    </source>
</evidence>
<evidence type="ECO:0000256" key="8">
    <source>
        <dbReference type="ARBA" id="ARBA00022989"/>
    </source>
</evidence>
<sequence>MSTHSTNSGTVLGMIYLNTNLDTLLDTIRSWDFGVLQASILVGSGLICYFLIHRIGGRRTTPLQGPSSSNVFFGVMPQLRNAPDSGAVYEEWAAQYGSVFAVPSILGSRRLVFTDPKTIANVYTKETYVYLHTPQSSRFLERVIGRGLFWAEGDSHKRQRRALNPAFSNASIKNLTPIFFDSAYKAKTAWDAMLEGSGTDGTIIEVQKWMNHISLDTIGLAGFSHDFETLSGKTSQIDAAFDSVGSKPSLFDTVVFMLSLVSPIFDKIPTGSGSVFRQLTKTMRSLGDKFLATTGDVTTDKSVIGLLVKSASAEKISHEEVTAQVCKPLRWSSSNLSHLVLSCRDQINVLLLAGYETTSISLTWALIELARNPALQVKLREELLQSDGDLTWEELTNHNSFLDTFTCEILRVHPPLPEIQRIAAEDDVLPLSTPIRTRNGDVVDNVFVRKGTIITLPIQCINRSVEFWGADAKEFNPARWLDESHGADQHRAQEIAGYRHLLTFSDGPRMCLGKVFALMEFKAVLSVLVRNFTFEFPKGPETEIVMHNTNILRRPKVEGEKGYDVPLRIRPFSATE</sequence>
<dbReference type="GO" id="GO:0020037">
    <property type="term" value="F:heme binding"/>
    <property type="evidence" value="ECO:0007669"/>
    <property type="project" value="InterPro"/>
</dbReference>
<dbReference type="Proteomes" id="UP000620124">
    <property type="component" value="Unassembled WGS sequence"/>
</dbReference>
<comment type="caution">
    <text evidence="16">The sequence shown here is derived from an EMBL/GenBank/DDBJ whole genome shotgun (WGS) entry which is preliminary data.</text>
</comment>
<evidence type="ECO:0000256" key="6">
    <source>
        <dbReference type="ARBA" id="ARBA00022692"/>
    </source>
</evidence>
<dbReference type="SUPFAM" id="SSF48264">
    <property type="entry name" value="Cytochrome P450"/>
    <property type="match status" value="1"/>
</dbReference>
<evidence type="ECO:0000256" key="13">
    <source>
        <dbReference type="PIRSR" id="PIRSR602401-1"/>
    </source>
</evidence>
<keyword evidence="6 15" id="KW-0812">Transmembrane</keyword>
<evidence type="ECO:0000313" key="16">
    <source>
        <dbReference type="EMBL" id="KAF7360241.1"/>
    </source>
</evidence>
<keyword evidence="9 14" id="KW-0560">Oxidoreductase</keyword>
<dbReference type="AlphaFoldDB" id="A0A8H6YKA1"/>
<keyword evidence="17" id="KW-1185">Reference proteome</keyword>
<dbReference type="OrthoDB" id="1470350at2759"/>
<dbReference type="PRINTS" id="PR00385">
    <property type="entry name" value="P450"/>
</dbReference>
<dbReference type="GO" id="GO:0005506">
    <property type="term" value="F:iron ion binding"/>
    <property type="evidence" value="ECO:0007669"/>
    <property type="project" value="InterPro"/>
</dbReference>
<evidence type="ECO:0000256" key="11">
    <source>
        <dbReference type="ARBA" id="ARBA00023033"/>
    </source>
</evidence>
<keyword evidence="7 13" id="KW-0479">Metal-binding</keyword>
<dbReference type="PROSITE" id="PS00086">
    <property type="entry name" value="CYTOCHROME_P450"/>
    <property type="match status" value="1"/>
</dbReference>
<dbReference type="EMBL" id="JACAZI010000005">
    <property type="protein sequence ID" value="KAF7360241.1"/>
    <property type="molecule type" value="Genomic_DNA"/>
</dbReference>
<evidence type="ECO:0000313" key="17">
    <source>
        <dbReference type="Proteomes" id="UP000620124"/>
    </source>
</evidence>
<dbReference type="PRINTS" id="PR00463">
    <property type="entry name" value="EP450I"/>
</dbReference>
<dbReference type="InterPro" id="IPR017972">
    <property type="entry name" value="Cyt_P450_CS"/>
</dbReference>
<evidence type="ECO:0000256" key="15">
    <source>
        <dbReference type="SAM" id="Phobius"/>
    </source>
</evidence>
<comment type="subcellular location">
    <subcellularLocation>
        <location evidence="2">Membrane</location>
    </subcellularLocation>
</comment>
<dbReference type="GO" id="GO:0004497">
    <property type="term" value="F:monooxygenase activity"/>
    <property type="evidence" value="ECO:0007669"/>
    <property type="project" value="UniProtKB-KW"/>
</dbReference>
<keyword evidence="12 15" id="KW-0472">Membrane</keyword>
<dbReference type="InterPro" id="IPR002401">
    <property type="entry name" value="Cyt_P450_E_grp-I"/>
</dbReference>
<dbReference type="PANTHER" id="PTHR24305:SF166">
    <property type="entry name" value="CYTOCHROME P450 12A4, MITOCHONDRIAL-RELATED"/>
    <property type="match status" value="1"/>
</dbReference>
<evidence type="ECO:0000256" key="2">
    <source>
        <dbReference type="ARBA" id="ARBA00004370"/>
    </source>
</evidence>
<keyword evidence="11 14" id="KW-0503">Monooxygenase</keyword>
<evidence type="ECO:0000256" key="9">
    <source>
        <dbReference type="ARBA" id="ARBA00023002"/>
    </source>
</evidence>
<comment type="pathway">
    <text evidence="3">Secondary metabolite biosynthesis; terpenoid biosynthesis.</text>
</comment>
<evidence type="ECO:0000256" key="12">
    <source>
        <dbReference type="ARBA" id="ARBA00023136"/>
    </source>
</evidence>
<comment type="cofactor">
    <cofactor evidence="1 13">
        <name>heme</name>
        <dbReference type="ChEBI" id="CHEBI:30413"/>
    </cofactor>
</comment>
<dbReference type="InterPro" id="IPR001128">
    <property type="entry name" value="Cyt_P450"/>
</dbReference>
<reference evidence="16" key="1">
    <citation type="submission" date="2020-05" db="EMBL/GenBank/DDBJ databases">
        <title>Mycena genomes resolve the evolution of fungal bioluminescence.</title>
        <authorList>
            <person name="Tsai I.J."/>
        </authorList>
    </citation>
    <scope>NUCLEOTIDE SEQUENCE</scope>
    <source>
        <strain evidence="16">CCC161011</strain>
    </source>
</reference>
<feature type="binding site" description="axial binding residue" evidence="13">
    <location>
        <position position="511"/>
    </location>
    <ligand>
        <name>heme</name>
        <dbReference type="ChEBI" id="CHEBI:30413"/>
    </ligand>
    <ligandPart>
        <name>Fe</name>
        <dbReference type="ChEBI" id="CHEBI:18248"/>
    </ligandPart>
</feature>
<feature type="transmembrane region" description="Helical" evidence="15">
    <location>
        <begin position="33"/>
        <end position="52"/>
    </location>
</feature>
<evidence type="ECO:0000256" key="3">
    <source>
        <dbReference type="ARBA" id="ARBA00004721"/>
    </source>
</evidence>
<proteinExistence type="inferred from homology"/>
<organism evidence="16 17">
    <name type="scientific">Mycena venus</name>
    <dbReference type="NCBI Taxonomy" id="2733690"/>
    <lineage>
        <taxon>Eukaryota</taxon>
        <taxon>Fungi</taxon>
        <taxon>Dikarya</taxon>
        <taxon>Basidiomycota</taxon>
        <taxon>Agaricomycotina</taxon>
        <taxon>Agaricomycetes</taxon>
        <taxon>Agaricomycetidae</taxon>
        <taxon>Agaricales</taxon>
        <taxon>Marasmiineae</taxon>
        <taxon>Mycenaceae</taxon>
        <taxon>Mycena</taxon>
    </lineage>
</organism>
<dbReference type="GO" id="GO:0016020">
    <property type="term" value="C:membrane"/>
    <property type="evidence" value="ECO:0007669"/>
    <property type="project" value="UniProtKB-SubCell"/>
</dbReference>
<dbReference type="Pfam" id="PF00067">
    <property type="entry name" value="p450"/>
    <property type="match status" value="1"/>
</dbReference>
<accession>A0A8H6YKA1</accession>
<evidence type="ECO:0000256" key="10">
    <source>
        <dbReference type="ARBA" id="ARBA00023004"/>
    </source>
</evidence>
<evidence type="ECO:0000256" key="1">
    <source>
        <dbReference type="ARBA" id="ARBA00001971"/>
    </source>
</evidence>
<comment type="similarity">
    <text evidence="4 14">Belongs to the cytochrome P450 family.</text>
</comment>
<protein>
    <submittedName>
        <fullName evidence="16">Cytochrome P450</fullName>
    </submittedName>
</protein>
<dbReference type="GO" id="GO:0016705">
    <property type="term" value="F:oxidoreductase activity, acting on paired donors, with incorporation or reduction of molecular oxygen"/>
    <property type="evidence" value="ECO:0007669"/>
    <property type="project" value="InterPro"/>
</dbReference>
<dbReference type="InterPro" id="IPR036396">
    <property type="entry name" value="Cyt_P450_sf"/>
</dbReference>
<keyword evidence="5 13" id="KW-0349">Heme</keyword>
<evidence type="ECO:0000256" key="4">
    <source>
        <dbReference type="ARBA" id="ARBA00010617"/>
    </source>
</evidence>
<dbReference type="InterPro" id="IPR050121">
    <property type="entry name" value="Cytochrome_P450_monoxygenase"/>
</dbReference>
<evidence type="ECO:0000256" key="7">
    <source>
        <dbReference type="ARBA" id="ARBA00022723"/>
    </source>
</evidence>